<evidence type="ECO:0000256" key="1">
    <source>
        <dbReference type="SAM" id="MobiDB-lite"/>
    </source>
</evidence>
<reference evidence="4" key="1">
    <citation type="submission" date="2016-10" db="EMBL/GenBank/DDBJ databases">
        <authorList>
            <person name="Varghese N."/>
            <person name="Submissions S."/>
        </authorList>
    </citation>
    <scope>NUCLEOTIDE SEQUENCE [LARGE SCALE GENOMIC DNA]</scope>
    <source>
        <strain evidence="4">CGMCC 4.5579</strain>
    </source>
</reference>
<evidence type="ECO:0000313" key="4">
    <source>
        <dbReference type="Proteomes" id="UP000198727"/>
    </source>
</evidence>
<name>A0A1I5M5C0_9PSEU</name>
<gene>
    <name evidence="3" type="ORF">SAMN05421810_101802</name>
</gene>
<protein>
    <submittedName>
        <fullName evidence="3">Alpha/beta hydrolase family protein</fullName>
    </submittedName>
</protein>
<sequence>MTSTVTSPDGTTIAFDLLGEGDGPPVILVGGALQGRAAYQPLAEALARRVPVVNYDRRGRGDSGDAPSYAVEREVEDLAALVAEVGGTAALYGHSSGATLVLHAAARGLPIDRVVLHEPPFGTGGEEERRAEREEAEQIAACWRGTAGPRRWSSSSPPPACPRRSPRS</sequence>
<feature type="region of interest" description="Disordered" evidence="1">
    <location>
        <begin position="142"/>
        <end position="168"/>
    </location>
</feature>
<feature type="domain" description="AB hydrolase-1" evidence="2">
    <location>
        <begin position="26"/>
        <end position="155"/>
    </location>
</feature>
<evidence type="ECO:0000259" key="2">
    <source>
        <dbReference type="Pfam" id="PF12697"/>
    </source>
</evidence>
<dbReference type="Pfam" id="PF12697">
    <property type="entry name" value="Abhydrolase_6"/>
    <property type="match status" value="1"/>
</dbReference>
<dbReference type="Gene3D" id="3.40.50.1820">
    <property type="entry name" value="alpha/beta hydrolase"/>
    <property type="match status" value="1"/>
</dbReference>
<organism evidence="3 4">
    <name type="scientific">Amycolatopsis arida</name>
    <dbReference type="NCBI Taxonomy" id="587909"/>
    <lineage>
        <taxon>Bacteria</taxon>
        <taxon>Bacillati</taxon>
        <taxon>Actinomycetota</taxon>
        <taxon>Actinomycetes</taxon>
        <taxon>Pseudonocardiales</taxon>
        <taxon>Pseudonocardiaceae</taxon>
        <taxon>Amycolatopsis</taxon>
    </lineage>
</organism>
<dbReference type="EMBL" id="FOWW01000001">
    <property type="protein sequence ID" value="SFP04804.1"/>
    <property type="molecule type" value="Genomic_DNA"/>
</dbReference>
<dbReference type="InterPro" id="IPR000073">
    <property type="entry name" value="AB_hydrolase_1"/>
</dbReference>
<dbReference type="InterPro" id="IPR029058">
    <property type="entry name" value="AB_hydrolase_fold"/>
</dbReference>
<dbReference type="RefSeq" id="WP_243859537.1">
    <property type="nucleotide sequence ID" value="NZ_FOWW01000001.1"/>
</dbReference>
<proteinExistence type="predicted"/>
<accession>A0A1I5M5C0</accession>
<evidence type="ECO:0000313" key="3">
    <source>
        <dbReference type="EMBL" id="SFP04804.1"/>
    </source>
</evidence>
<dbReference type="GO" id="GO:0016787">
    <property type="term" value="F:hydrolase activity"/>
    <property type="evidence" value="ECO:0007669"/>
    <property type="project" value="UniProtKB-KW"/>
</dbReference>
<keyword evidence="3" id="KW-0378">Hydrolase</keyword>
<dbReference type="STRING" id="587909.SAMN05421810_101802"/>
<dbReference type="Proteomes" id="UP000198727">
    <property type="component" value="Unassembled WGS sequence"/>
</dbReference>
<dbReference type="AlphaFoldDB" id="A0A1I5M5C0"/>
<dbReference type="SUPFAM" id="SSF53474">
    <property type="entry name" value="alpha/beta-Hydrolases"/>
    <property type="match status" value="1"/>
</dbReference>
<keyword evidence="4" id="KW-1185">Reference proteome</keyword>